<dbReference type="SUPFAM" id="SSF103481">
    <property type="entry name" value="Multidrug resistance efflux transporter EmrE"/>
    <property type="match status" value="2"/>
</dbReference>
<dbReference type="InterPro" id="IPR000620">
    <property type="entry name" value="EamA_dom"/>
</dbReference>
<protein>
    <submittedName>
        <fullName evidence="8">DMT family permease</fullName>
    </submittedName>
</protein>
<feature type="domain" description="EamA" evidence="7">
    <location>
        <begin position="146"/>
        <end position="279"/>
    </location>
</feature>
<feature type="transmembrane region" description="Helical" evidence="6">
    <location>
        <begin position="92"/>
        <end position="114"/>
    </location>
</feature>
<feature type="transmembrane region" description="Helical" evidence="6">
    <location>
        <begin position="172"/>
        <end position="195"/>
    </location>
</feature>
<feature type="transmembrane region" description="Helical" evidence="6">
    <location>
        <begin position="237"/>
        <end position="257"/>
    </location>
</feature>
<evidence type="ECO:0000256" key="2">
    <source>
        <dbReference type="ARBA" id="ARBA00022475"/>
    </source>
</evidence>
<name>E3BFP2_9VIBR</name>
<proteinExistence type="predicted"/>
<feature type="transmembrane region" description="Helical" evidence="6">
    <location>
        <begin position="207"/>
        <end position="225"/>
    </location>
</feature>
<dbReference type="GO" id="GO:0005886">
    <property type="term" value="C:plasma membrane"/>
    <property type="evidence" value="ECO:0007669"/>
    <property type="project" value="UniProtKB-SubCell"/>
</dbReference>
<keyword evidence="2" id="KW-1003">Cell membrane</keyword>
<evidence type="ECO:0000259" key="7">
    <source>
        <dbReference type="Pfam" id="PF00892"/>
    </source>
</evidence>
<feature type="transmembrane region" description="Helical" evidence="6">
    <location>
        <begin position="263"/>
        <end position="279"/>
    </location>
</feature>
<dbReference type="EMBL" id="AEIU01000022">
    <property type="protein sequence ID" value="EFP98220.1"/>
    <property type="molecule type" value="Genomic_DNA"/>
</dbReference>
<comment type="subcellular location">
    <subcellularLocation>
        <location evidence="1">Cell membrane</location>
        <topology evidence="1">Multi-pass membrane protein</topology>
    </subcellularLocation>
</comment>
<keyword evidence="4 6" id="KW-1133">Transmembrane helix</keyword>
<feature type="domain" description="EamA" evidence="7">
    <location>
        <begin position="8"/>
        <end position="137"/>
    </location>
</feature>
<dbReference type="Proteomes" id="UP000002943">
    <property type="component" value="Unassembled WGS sequence"/>
</dbReference>
<feature type="transmembrane region" description="Helical" evidence="6">
    <location>
        <begin position="65"/>
        <end position="86"/>
    </location>
</feature>
<feature type="transmembrane region" description="Helical" evidence="6">
    <location>
        <begin position="35"/>
        <end position="53"/>
    </location>
</feature>
<feature type="transmembrane region" description="Helical" evidence="6">
    <location>
        <begin position="148"/>
        <end position="165"/>
    </location>
</feature>
<evidence type="ECO:0000256" key="5">
    <source>
        <dbReference type="ARBA" id="ARBA00023136"/>
    </source>
</evidence>
<sequence length="290" mass="31982">MTAENKSALILLFTTVLAGLGWIFSKQAIQGIPPFGFIGLRFCVASFCLLPFCFKNLIFIEKVNLIKAIGCGLVLAFALLTWVYAISVSESLGAGAFIVSLSMLIVPIFGWLMFREKPKRIFWFSLPIALAGLALLSLSGGWHSSPGQLWFLINACLLALHFNVNSRLSKSVPVLVLTTIQLGVTGFVAICVSLLFETQPAHVSGEIWVWFFLSALLATSLRYVMQTFGQKGCHPNNAALIMLLEPIWAVVLSMLVYGEELSNNKILGCLLILVSLLLYRTEGRMFRLRS</sequence>
<evidence type="ECO:0000256" key="6">
    <source>
        <dbReference type="SAM" id="Phobius"/>
    </source>
</evidence>
<comment type="caution">
    <text evidence="8">The sequence shown here is derived from an EMBL/GenBank/DDBJ whole genome shotgun (WGS) entry which is preliminary data.</text>
</comment>
<reference evidence="8 9" key="1">
    <citation type="journal article" date="2012" name="Int. J. Syst. Evol. Microbiol.">
        <title>Vibrio caribbeanicus sp. nov., isolated from the marine sponge Scleritoderma cyanea.</title>
        <authorList>
            <person name="Hoffmann M."/>
            <person name="Monday S.R."/>
            <person name="Allard M.W."/>
            <person name="Strain E.A."/>
            <person name="Whittaker P."/>
            <person name="Naum M."/>
            <person name="McCarthy P.J."/>
            <person name="Lopez J.V."/>
            <person name="Fischer M."/>
            <person name="Brown E.W."/>
        </authorList>
    </citation>
    <scope>NUCLEOTIDE SEQUENCE [LARGE SCALE GENOMIC DNA]</scope>
    <source>
        <strain evidence="8 9">ATCC BAA-2122</strain>
    </source>
</reference>
<dbReference type="Pfam" id="PF00892">
    <property type="entry name" value="EamA"/>
    <property type="match status" value="2"/>
</dbReference>
<evidence type="ECO:0000256" key="4">
    <source>
        <dbReference type="ARBA" id="ARBA00022989"/>
    </source>
</evidence>
<dbReference type="InterPro" id="IPR051258">
    <property type="entry name" value="Diverse_Substrate_Transporter"/>
</dbReference>
<dbReference type="AlphaFoldDB" id="E3BFP2"/>
<dbReference type="PANTHER" id="PTHR42920">
    <property type="entry name" value="OS03G0707200 PROTEIN-RELATED"/>
    <property type="match status" value="1"/>
</dbReference>
<dbReference type="OrthoDB" id="8370318at2"/>
<organism evidence="8 9">
    <name type="scientific">Vibrio caribbeanicus ATCC BAA-2122</name>
    <dbReference type="NCBI Taxonomy" id="796620"/>
    <lineage>
        <taxon>Bacteria</taxon>
        <taxon>Pseudomonadati</taxon>
        <taxon>Pseudomonadota</taxon>
        <taxon>Gammaproteobacteria</taxon>
        <taxon>Vibrionales</taxon>
        <taxon>Vibrionaceae</taxon>
        <taxon>Vibrio</taxon>
    </lineage>
</organism>
<accession>E3BFP2</accession>
<feature type="transmembrane region" description="Helical" evidence="6">
    <location>
        <begin position="121"/>
        <end position="142"/>
    </location>
</feature>
<evidence type="ECO:0000313" key="9">
    <source>
        <dbReference type="Proteomes" id="UP000002943"/>
    </source>
</evidence>
<evidence type="ECO:0000256" key="3">
    <source>
        <dbReference type="ARBA" id="ARBA00022692"/>
    </source>
</evidence>
<dbReference type="PANTHER" id="PTHR42920:SF5">
    <property type="entry name" value="EAMA DOMAIN-CONTAINING PROTEIN"/>
    <property type="match status" value="1"/>
</dbReference>
<keyword evidence="9" id="KW-1185">Reference proteome</keyword>
<evidence type="ECO:0000313" key="8">
    <source>
        <dbReference type="EMBL" id="EFP98220.1"/>
    </source>
</evidence>
<dbReference type="InterPro" id="IPR037185">
    <property type="entry name" value="EmrE-like"/>
</dbReference>
<gene>
    <name evidence="8" type="ORF">VIBC2010_10537</name>
</gene>
<dbReference type="STRING" id="796620.VIBC2010_10537"/>
<dbReference type="RefSeq" id="WP_009599742.1">
    <property type="nucleotide sequence ID" value="NZ_AEIU01000022.1"/>
</dbReference>
<evidence type="ECO:0000256" key="1">
    <source>
        <dbReference type="ARBA" id="ARBA00004651"/>
    </source>
</evidence>
<keyword evidence="5 6" id="KW-0472">Membrane</keyword>
<keyword evidence="3 6" id="KW-0812">Transmembrane</keyword>
<dbReference type="eggNOG" id="COG0697">
    <property type="taxonomic scope" value="Bacteria"/>
</dbReference>